<dbReference type="Proteomes" id="UP001233164">
    <property type="component" value="Unassembled WGS sequence"/>
</dbReference>
<evidence type="ECO:0000313" key="5">
    <source>
        <dbReference type="Proteomes" id="UP001233164"/>
    </source>
</evidence>
<dbReference type="Pfam" id="PF02470">
    <property type="entry name" value="MlaD"/>
    <property type="match status" value="1"/>
</dbReference>
<dbReference type="InterPro" id="IPR052336">
    <property type="entry name" value="MlaD_Phospholipid_Transporter"/>
</dbReference>
<feature type="domain" description="Mce/MlaD" evidence="2">
    <location>
        <begin position="41"/>
        <end position="115"/>
    </location>
</feature>
<accession>A0ABT7RJ90</accession>
<dbReference type="PANTHER" id="PTHR33371">
    <property type="entry name" value="INTERMEMBRANE PHOSPHOLIPID TRANSPORT SYSTEM BINDING PROTEIN MLAD-RELATED"/>
    <property type="match status" value="1"/>
</dbReference>
<protein>
    <submittedName>
        <fullName evidence="4">MCE family protein</fullName>
    </submittedName>
</protein>
<dbReference type="InterPro" id="IPR024516">
    <property type="entry name" value="Mce_C"/>
</dbReference>
<evidence type="ECO:0000256" key="1">
    <source>
        <dbReference type="SAM" id="Phobius"/>
    </source>
</evidence>
<dbReference type="NCBIfam" id="TIGR00996">
    <property type="entry name" value="Mtu_fam_mce"/>
    <property type="match status" value="1"/>
</dbReference>
<evidence type="ECO:0000259" key="3">
    <source>
        <dbReference type="Pfam" id="PF11887"/>
    </source>
</evidence>
<comment type="caution">
    <text evidence="4">The sequence shown here is derived from an EMBL/GenBank/DDBJ whole genome shotgun (WGS) entry which is preliminary data.</text>
</comment>
<dbReference type="RefSeq" id="WP_289377937.1">
    <property type="nucleotide sequence ID" value="NZ_JAUBOF010000011.1"/>
</dbReference>
<evidence type="ECO:0000313" key="4">
    <source>
        <dbReference type="EMBL" id="MDM7487700.1"/>
    </source>
</evidence>
<proteinExistence type="predicted"/>
<evidence type="ECO:0000259" key="2">
    <source>
        <dbReference type="Pfam" id="PF02470"/>
    </source>
</evidence>
<feature type="transmembrane region" description="Helical" evidence="1">
    <location>
        <begin position="14"/>
        <end position="35"/>
    </location>
</feature>
<dbReference type="EMBL" id="JAUBOF010000011">
    <property type="protein sequence ID" value="MDM7487700.1"/>
    <property type="molecule type" value="Genomic_DNA"/>
</dbReference>
<sequence>MTTRKAVPARKTGAIRGLALGVVTVVCAATAWYVFLGTDRARTVTAEFASVSGVYPGSKVAVLGLPVGTVESVEPAGTVVTVTMRIPDDIALPADVSAFVMNPSIISDRFVELSPAYAGGARFEDGDVIPPERSHAPINWDELLESVDTIAAALGPEAGALGSTLDLAAGATAGLGPEINRALRAVGSASSVVGARSEDIGALVDDLGIAVEAVNARQGSLSELATGFAELGTEMQRQNLDVAGPVGQLTTILDRLDALLGARGQDIDAVVADTQVLTGLFAEHRADLAELLDVLPLAMQNIDNAIGENTTARIRLNISTQIGQFPRAKELCEREQLPLCTGAGFTNPITVPFDLADPFGDLVPQSLDRALGGGR</sequence>
<dbReference type="InterPro" id="IPR005693">
    <property type="entry name" value="Mce"/>
</dbReference>
<keyword evidence="1" id="KW-0812">Transmembrane</keyword>
<keyword evidence="5" id="KW-1185">Reference proteome</keyword>
<dbReference type="PANTHER" id="PTHR33371:SF4">
    <property type="entry name" value="INTERMEMBRANE PHOSPHOLIPID TRANSPORT SYSTEM BINDING PROTEIN MLAD"/>
    <property type="match status" value="1"/>
</dbReference>
<dbReference type="Pfam" id="PF11887">
    <property type="entry name" value="Mce4_CUP1"/>
    <property type="match status" value="1"/>
</dbReference>
<keyword evidence="1" id="KW-1133">Transmembrane helix</keyword>
<reference evidence="4 5" key="1">
    <citation type="submission" date="2023-06" db="EMBL/GenBank/DDBJ databases">
        <title>Rhodococcus indonesiensis sp. nov a new member of the Rhodococcus ruber lineage isolated from a sediment of neutral hot spring.</title>
        <authorList>
            <person name="Kusuma A.B."/>
            <person name="Fenylestari G."/>
            <person name="Ammar F."/>
            <person name="Nouioui I."/>
            <person name="Goodfellow M."/>
        </authorList>
    </citation>
    <scope>NUCLEOTIDE SEQUENCE [LARGE SCALE GENOMIC DNA]</scope>
    <source>
        <strain evidence="4 5">CSLK01-03</strain>
    </source>
</reference>
<dbReference type="InterPro" id="IPR003399">
    <property type="entry name" value="Mce/MlaD"/>
</dbReference>
<gene>
    <name evidence="4" type="ORF">QT969_05335</name>
</gene>
<feature type="domain" description="Mammalian cell entry C-terminal" evidence="3">
    <location>
        <begin position="121"/>
        <end position="320"/>
    </location>
</feature>
<organism evidence="4 5">
    <name type="scientific">Rhodococcus indonesiensis</name>
    <dbReference type="NCBI Taxonomy" id="3055869"/>
    <lineage>
        <taxon>Bacteria</taxon>
        <taxon>Bacillati</taxon>
        <taxon>Actinomycetota</taxon>
        <taxon>Actinomycetes</taxon>
        <taxon>Mycobacteriales</taxon>
        <taxon>Nocardiaceae</taxon>
        <taxon>Rhodococcus</taxon>
    </lineage>
</organism>
<keyword evidence="1" id="KW-0472">Membrane</keyword>
<name>A0ABT7RJ90_9NOCA</name>